<dbReference type="Pfam" id="PF00175">
    <property type="entry name" value="NAD_binding_1"/>
    <property type="match status" value="1"/>
</dbReference>
<organism evidence="2 3">
    <name type="scientific">Chitinophaga dinghuensis</name>
    <dbReference type="NCBI Taxonomy" id="1539050"/>
    <lineage>
        <taxon>Bacteria</taxon>
        <taxon>Pseudomonadati</taxon>
        <taxon>Bacteroidota</taxon>
        <taxon>Chitinophagia</taxon>
        <taxon>Chitinophagales</taxon>
        <taxon>Chitinophagaceae</taxon>
        <taxon>Chitinophaga</taxon>
    </lineage>
</organism>
<dbReference type="Gene3D" id="2.40.30.10">
    <property type="entry name" value="Translation factors"/>
    <property type="match status" value="1"/>
</dbReference>
<dbReference type="Proteomes" id="UP000249819">
    <property type="component" value="Unassembled WGS sequence"/>
</dbReference>
<dbReference type="GO" id="GO:0016491">
    <property type="term" value="F:oxidoreductase activity"/>
    <property type="evidence" value="ECO:0007669"/>
    <property type="project" value="InterPro"/>
</dbReference>
<dbReference type="InterPro" id="IPR050415">
    <property type="entry name" value="MRET"/>
</dbReference>
<dbReference type="RefSeq" id="WP_111591925.1">
    <property type="nucleotide sequence ID" value="NZ_QLMA01000003.1"/>
</dbReference>
<protein>
    <submittedName>
        <fullName evidence="2">Ferredoxin-NADP reductase</fullName>
    </submittedName>
</protein>
<dbReference type="InterPro" id="IPR001433">
    <property type="entry name" value="OxRdtase_FAD/NAD-bd"/>
</dbReference>
<dbReference type="PRINTS" id="PR00409">
    <property type="entry name" value="PHDIOXRDTASE"/>
</dbReference>
<name>A0A327W1V1_9BACT</name>
<keyword evidence="3" id="KW-1185">Reference proteome</keyword>
<dbReference type="PANTHER" id="PTHR47354:SF5">
    <property type="entry name" value="PROTEIN RFBI"/>
    <property type="match status" value="1"/>
</dbReference>
<evidence type="ECO:0000313" key="2">
    <source>
        <dbReference type="EMBL" id="RAJ83267.1"/>
    </source>
</evidence>
<dbReference type="AlphaFoldDB" id="A0A327W1V1"/>
<dbReference type="SUPFAM" id="SSF52343">
    <property type="entry name" value="Ferredoxin reductase-like, C-terminal NADP-linked domain"/>
    <property type="match status" value="1"/>
</dbReference>
<dbReference type="InterPro" id="IPR017938">
    <property type="entry name" value="Riboflavin_synthase-like_b-brl"/>
</dbReference>
<dbReference type="InterPro" id="IPR017927">
    <property type="entry name" value="FAD-bd_FR_type"/>
</dbReference>
<dbReference type="CDD" id="cd06196">
    <property type="entry name" value="FNR_like_1"/>
    <property type="match status" value="1"/>
</dbReference>
<accession>A0A327W1V1</accession>
<dbReference type="PROSITE" id="PS51384">
    <property type="entry name" value="FAD_FR"/>
    <property type="match status" value="1"/>
</dbReference>
<dbReference type="InterPro" id="IPR039261">
    <property type="entry name" value="FNR_nucleotide-bd"/>
</dbReference>
<dbReference type="Gene3D" id="3.40.50.80">
    <property type="entry name" value="Nucleotide-binding domain of ferredoxin-NADP reductase (FNR) module"/>
    <property type="match status" value="1"/>
</dbReference>
<evidence type="ECO:0000259" key="1">
    <source>
        <dbReference type="PROSITE" id="PS51384"/>
    </source>
</evidence>
<comment type="caution">
    <text evidence="2">The sequence shown here is derived from an EMBL/GenBank/DDBJ whole genome shotgun (WGS) entry which is preliminary data.</text>
</comment>
<dbReference type="OrthoDB" id="9789468at2"/>
<dbReference type="EMBL" id="QLMA01000003">
    <property type="protein sequence ID" value="RAJ83267.1"/>
    <property type="molecule type" value="Genomic_DNA"/>
</dbReference>
<reference evidence="2 3" key="1">
    <citation type="submission" date="2018-06" db="EMBL/GenBank/DDBJ databases">
        <title>Genomic Encyclopedia of Archaeal and Bacterial Type Strains, Phase II (KMG-II): from individual species to whole genera.</title>
        <authorList>
            <person name="Goeker M."/>
        </authorList>
    </citation>
    <scope>NUCLEOTIDE SEQUENCE [LARGE SCALE GENOMIC DNA]</scope>
    <source>
        <strain evidence="2 3">DSM 29821</strain>
    </source>
</reference>
<evidence type="ECO:0000313" key="3">
    <source>
        <dbReference type="Proteomes" id="UP000249819"/>
    </source>
</evidence>
<dbReference type="SUPFAM" id="SSF63380">
    <property type="entry name" value="Riboflavin synthase domain-like"/>
    <property type="match status" value="1"/>
</dbReference>
<proteinExistence type="predicted"/>
<dbReference type="PANTHER" id="PTHR47354">
    <property type="entry name" value="NADH OXIDOREDUCTASE HCR"/>
    <property type="match status" value="1"/>
</dbReference>
<sequence>MEHHIVKVLSVTPVTHDVRRYKVAKPNGYKFVPGQATEVAINKPGWEDQRRPFTFTGLNDWDHLEFTIKSYPERSGVTGQLALLQPGDELILHDVWGAIHYKGEGVFIAGGAGVTPFIAIFRQLQQEGRLGNNTLICSNKSVGDIILKEEFEQMLGNRFINTLTREKAAGYDHHAIDTVYLKEKVKHFDQHFYICGPDQMVADLKATVAALAGKDALITVEL</sequence>
<gene>
    <name evidence="2" type="ORF">CLV59_103228</name>
</gene>
<feature type="domain" description="FAD-binding FR-type" evidence="1">
    <location>
        <begin position="1"/>
        <end position="102"/>
    </location>
</feature>